<keyword evidence="2" id="KW-1133">Transmembrane helix</keyword>
<dbReference type="EMBL" id="FZOF01000009">
    <property type="protein sequence ID" value="SNS87626.1"/>
    <property type="molecule type" value="Genomic_DNA"/>
</dbReference>
<accession>A0A239I1B0</accession>
<keyword evidence="2" id="KW-0812">Transmembrane</keyword>
<feature type="region of interest" description="Disordered" evidence="1">
    <location>
        <begin position="728"/>
        <end position="800"/>
    </location>
</feature>
<dbReference type="Gene3D" id="2.60.40.10">
    <property type="entry name" value="Immunoglobulins"/>
    <property type="match status" value="1"/>
</dbReference>
<dbReference type="Pfam" id="PF19516">
    <property type="entry name" value="DUF6049"/>
    <property type="match status" value="1"/>
</dbReference>
<keyword evidence="4" id="KW-1185">Reference proteome</keyword>
<feature type="region of interest" description="Disordered" evidence="1">
    <location>
        <begin position="1"/>
        <end position="24"/>
    </location>
</feature>
<evidence type="ECO:0000313" key="3">
    <source>
        <dbReference type="EMBL" id="SNS87626.1"/>
    </source>
</evidence>
<dbReference type="InterPro" id="IPR010916">
    <property type="entry name" value="TonB_box_CS"/>
</dbReference>
<dbReference type="Proteomes" id="UP000198280">
    <property type="component" value="Unassembled WGS sequence"/>
</dbReference>
<dbReference type="AlphaFoldDB" id="A0A239I1B0"/>
<evidence type="ECO:0000256" key="2">
    <source>
        <dbReference type="SAM" id="Phobius"/>
    </source>
</evidence>
<proteinExistence type="predicted"/>
<keyword evidence="2" id="KW-0472">Membrane</keyword>
<dbReference type="OrthoDB" id="3797035at2"/>
<feature type="compositionally biased region" description="Acidic residues" evidence="1">
    <location>
        <begin position="735"/>
        <end position="759"/>
    </location>
</feature>
<organism evidence="3 4">
    <name type="scientific">Actinacidiphila glaucinigra</name>
    <dbReference type="NCBI Taxonomy" id="235986"/>
    <lineage>
        <taxon>Bacteria</taxon>
        <taxon>Bacillati</taxon>
        <taxon>Actinomycetota</taxon>
        <taxon>Actinomycetes</taxon>
        <taxon>Kitasatosporales</taxon>
        <taxon>Streptomycetaceae</taxon>
        <taxon>Actinacidiphila</taxon>
    </lineage>
</organism>
<sequence length="800" mass="83939">MTTRDGQRVGEAAQHPGGTPARSRLRRATALLVGATLFTGLVQARTAPAAYAETPSGRTVDVSVNSLSPTAPAKGDTLTVTGTVTNKSKHTVSGAHVGVEIAPQGPLDSRSAINDVSTSAPHTLADGAEITGHTMPVDDLSAGISRSFTLKVPVKDLDLGPDGVYQLGVSLTGQTRDRGYDEYLGIERTFLPWYPDGDAKPTRYTFLWPLIDRPHLAVRSESDDQQSPIFLDDDLAGDLAPGGRLQQMVALGRDLPVTWVIDPDLLSTVDAMTRRYQVAGPGGDLDHTTSGTGTENAKRWLNSLKEAVVGKEVVALPFADPDIASIAHRGKSVPGTLNHLKTATELATTTVEVVLNGQVTPDTDVSWPVEGAVDPSIVDVATSAGADKVIARSDSLGEPGDLNYTPTSARPIGGGTTAVVADSGLSKAFQGDMTSAGSSTLAVQKYLAQTLMITMQAPDRQRSVVVAPQRMAKASQAQAMAQAITEVAGSGWAETADFSAAAEATPDPRANRKVPGTGAYPKRLRKQEMSTAAFRQIQATQGELDDFMALLSKPDRVRTPFGNALMRSMSTEWRGSAHRSAAYRTAISDYLSDLMSLVYLLPKTGTLTLSGRSGTIPVTVKNELGQTVQGLELRLTSSQGNSLDPGDAQPVTVEGGHTRSLKFEGTAARNGLNTITAQLYTPDGAKFSTPITFQVDVTSITSSVMLVIAAGLLLLVLAGARMYHQRKRRAATEGGDGDADPSGDDADPSDDGETGEDGDDAGKGTMGDRDGVGDEQPGDLAPDTSPESTDPSGTGEKVDR</sequence>
<feature type="transmembrane region" description="Helical" evidence="2">
    <location>
        <begin position="700"/>
        <end position="720"/>
    </location>
</feature>
<gene>
    <name evidence="3" type="ORF">SAMN05216252_109231</name>
</gene>
<protein>
    <submittedName>
        <fullName evidence="3">Uncharacterized protein</fullName>
    </submittedName>
</protein>
<dbReference type="PROSITE" id="PS00430">
    <property type="entry name" value="TONB_DEPENDENT_REC_1"/>
    <property type="match status" value="1"/>
</dbReference>
<reference evidence="3 4" key="1">
    <citation type="submission" date="2017-06" db="EMBL/GenBank/DDBJ databases">
        <authorList>
            <person name="Kim H.J."/>
            <person name="Triplett B.A."/>
        </authorList>
    </citation>
    <scope>NUCLEOTIDE SEQUENCE [LARGE SCALE GENOMIC DNA]</scope>
    <source>
        <strain evidence="3 4">CGMCC 4.1858</strain>
    </source>
</reference>
<evidence type="ECO:0000256" key="1">
    <source>
        <dbReference type="SAM" id="MobiDB-lite"/>
    </source>
</evidence>
<dbReference type="GO" id="GO:0005975">
    <property type="term" value="P:carbohydrate metabolic process"/>
    <property type="evidence" value="ECO:0007669"/>
    <property type="project" value="UniProtKB-ARBA"/>
</dbReference>
<evidence type="ECO:0000313" key="4">
    <source>
        <dbReference type="Proteomes" id="UP000198280"/>
    </source>
</evidence>
<dbReference type="RefSeq" id="WP_089225430.1">
    <property type="nucleotide sequence ID" value="NZ_FZOF01000009.1"/>
</dbReference>
<dbReference type="InterPro" id="IPR013783">
    <property type="entry name" value="Ig-like_fold"/>
</dbReference>
<feature type="compositionally biased region" description="Basic and acidic residues" evidence="1">
    <location>
        <begin position="760"/>
        <end position="772"/>
    </location>
</feature>
<dbReference type="InterPro" id="IPR046112">
    <property type="entry name" value="DUF6049"/>
</dbReference>
<name>A0A239I1B0_9ACTN</name>